<proteinExistence type="predicted"/>
<evidence type="ECO:0000313" key="1">
    <source>
        <dbReference type="EMBL" id="KAF9063751.1"/>
    </source>
</evidence>
<protein>
    <submittedName>
        <fullName evidence="1">Uncharacterized protein</fullName>
    </submittedName>
</protein>
<keyword evidence="2" id="KW-1185">Reference proteome</keyword>
<sequence>MRYKSEESIIQHLNLHLKDGFFPWLLVWMPDPDIWTVMTCDGTEKMYNNLPHLPLLIGCVYLRHTNQVVAQTQLRQNLISISGWLHYTISLPGGLPLETPLVLTSHGRARCSADQFKGAIHCDITVPTFDHEYFCTVWLSQAGHVLHRLNLNYPVEAYAVSHRLFYYLRCPMYQSNHLPTLLASFTTQGYYLFLEPIKNHQS</sequence>
<dbReference type="EMBL" id="JADNRY010000139">
    <property type="protein sequence ID" value="KAF9063751.1"/>
    <property type="molecule type" value="Genomic_DNA"/>
</dbReference>
<comment type="caution">
    <text evidence="1">The sequence shown here is derived from an EMBL/GenBank/DDBJ whole genome shotgun (WGS) entry which is preliminary data.</text>
</comment>
<dbReference type="AlphaFoldDB" id="A0A9P5U2B4"/>
<reference evidence="1" key="1">
    <citation type="submission" date="2020-11" db="EMBL/GenBank/DDBJ databases">
        <authorList>
            <consortium name="DOE Joint Genome Institute"/>
            <person name="Ahrendt S."/>
            <person name="Riley R."/>
            <person name="Andreopoulos W."/>
            <person name="Labutti K."/>
            <person name="Pangilinan J."/>
            <person name="Ruiz-Duenas F.J."/>
            <person name="Barrasa J.M."/>
            <person name="Sanchez-Garcia M."/>
            <person name="Camarero S."/>
            <person name="Miyauchi S."/>
            <person name="Serrano A."/>
            <person name="Linde D."/>
            <person name="Babiker R."/>
            <person name="Drula E."/>
            <person name="Ayuso-Fernandez I."/>
            <person name="Pacheco R."/>
            <person name="Padilla G."/>
            <person name="Ferreira P."/>
            <person name="Barriuso J."/>
            <person name="Kellner H."/>
            <person name="Castanera R."/>
            <person name="Alfaro M."/>
            <person name="Ramirez L."/>
            <person name="Pisabarro A.G."/>
            <person name="Kuo A."/>
            <person name="Tritt A."/>
            <person name="Lipzen A."/>
            <person name="He G."/>
            <person name="Yan M."/>
            <person name="Ng V."/>
            <person name="Cullen D."/>
            <person name="Martin F."/>
            <person name="Rosso M.-N."/>
            <person name="Henrissat B."/>
            <person name="Hibbett D."/>
            <person name="Martinez A.T."/>
            <person name="Grigoriev I.V."/>
        </authorList>
    </citation>
    <scope>NUCLEOTIDE SEQUENCE</scope>
    <source>
        <strain evidence="1">AH 40177</strain>
    </source>
</reference>
<name>A0A9P5U2B4_9AGAR</name>
<organism evidence="1 2">
    <name type="scientific">Rhodocollybia butyracea</name>
    <dbReference type="NCBI Taxonomy" id="206335"/>
    <lineage>
        <taxon>Eukaryota</taxon>
        <taxon>Fungi</taxon>
        <taxon>Dikarya</taxon>
        <taxon>Basidiomycota</taxon>
        <taxon>Agaricomycotina</taxon>
        <taxon>Agaricomycetes</taxon>
        <taxon>Agaricomycetidae</taxon>
        <taxon>Agaricales</taxon>
        <taxon>Marasmiineae</taxon>
        <taxon>Omphalotaceae</taxon>
        <taxon>Rhodocollybia</taxon>
    </lineage>
</organism>
<accession>A0A9P5U2B4</accession>
<evidence type="ECO:0000313" key="2">
    <source>
        <dbReference type="Proteomes" id="UP000772434"/>
    </source>
</evidence>
<gene>
    <name evidence="1" type="ORF">BDP27DRAFT_216746</name>
</gene>
<dbReference type="Proteomes" id="UP000772434">
    <property type="component" value="Unassembled WGS sequence"/>
</dbReference>